<evidence type="ECO:0000259" key="5">
    <source>
        <dbReference type="Pfam" id="PF01764"/>
    </source>
</evidence>
<comment type="similarity">
    <text evidence="2">Belongs to the AB hydrolase superfamily. Lipase family. Class 3 subfamily.</text>
</comment>
<evidence type="ECO:0000256" key="3">
    <source>
        <dbReference type="ARBA" id="ARBA00047591"/>
    </source>
</evidence>
<evidence type="ECO:0000256" key="4">
    <source>
        <dbReference type="ARBA" id="ARBA00048461"/>
    </source>
</evidence>
<proteinExistence type="inferred from homology"/>
<dbReference type="CDD" id="cd00519">
    <property type="entry name" value="Lipase_3"/>
    <property type="match status" value="1"/>
</dbReference>
<evidence type="ECO:0000256" key="1">
    <source>
        <dbReference type="ARBA" id="ARBA00023157"/>
    </source>
</evidence>
<evidence type="ECO:0000313" key="6">
    <source>
        <dbReference type="EMBL" id="KJA22395.1"/>
    </source>
</evidence>
<name>A0A0D2PRA2_HYPSF</name>
<comment type="catalytic activity">
    <reaction evidence="4">
        <text>a monoacylglycerol + H2O = glycerol + a fatty acid + H(+)</text>
        <dbReference type="Rhea" id="RHEA:15245"/>
        <dbReference type="ChEBI" id="CHEBI:15377"/>
        <dbReference type="ChEBI" id="CHEBI:15378"/>
        <dbReference type="ChEBI" id="CHEBI:17408"/>
        <dbReference type="ChEBI" id="CHEBI:17754"/>
        <dbReference type="ChEBI" id="CHEBI:28868"/>
    </reaction>
</comment>
<dbReference type="SUPFAM" id="SSF53474">
    <property type="entry name" value="alpha/beta-Hydrolases"/>
    <property type="match status" value="1"/>
</dbReference>
<dbReference type="STRING" id="945553.A0A0D2PRA2"/>
<reference evidence="7" key="1">
    <citation type="submission" date="2014-04" db="EMBL/GenBank/DDBJ databases">
        <title>Evolutionary Origins and Diversification of the Mycorrhizal Mutualists.</title>
        <authorList>
            <consortium name="DOE Joint Genome Institute"/>
            <consortium name="Mycorrhizal Genomics Consortium"/>
            <person name="Kohler A."/>
            <person name="Kuo A."/>
            <person name="Nagy L.G."/>
            <person name="Floudas D."/>
            <person name="Copeland A."/>
            <person name="Barry K.W."/>
            <person name="Cichocki N."/>
            <person name="Veneault-Fourrey C."/>
            <person name="LaButti K."/>
            <person name="Lindquist E.A."/>
            <person name="Lipzen A."/>
            <person name="Lundell T."/>
            <person name="Morin E."/>
            <person name="Murat C."/>
            <person name="Riley R."/>
            <person name="Ohm R."/>
            <person name="Sun H."/>
            <person name="Tunlid A."/>
            <person name="Henrissat B."/>
            <person name="Grigoriev I.V."/>
            <person name="Hibbett D.S."/>
            <person name="Martin F."/>
        </authorList>
    </citation>
    <scope>NUCLEOTIDE SEQUENCE [LARGE SCALE GENOMIC DNA]</scope>
    <source>
        <strain evidence="7">FD-334 SS-4</strain>
    </source>
</reference>
<dbReference type="InterPro" id="IPR051218">
    <property type="entry name" value="Sec_MonoDiacylglyc_Lipase"/>
</dbReference>
<dbReference type="AlphaFoldDB" id="A0A0D2PRA2"/>
<gene>
    <name evidence="6" type="ORF">HYPSUDRAFT_41022</name>
</gene>
<comment type="catalytic activity">
    <reaction evidence="3">
        <text>a diacylglycerol + H2O = a monoacylglycerol + a fatty acid + H(+)</text>
        <dbReference type="Rhea" id="RHEA:32731"/>
        <dbReference type="ChEBI" id="CHEBI:15377"/>
        <dbReference type="ChEBI" id="CHEBI:15378"/>
        <dbReference type="ChEBI" id="CHEBI:17408"/>
        <dbReference type="ChEBI" id="CHEBI:18035"/>
        <dbReference type="ChEBI" id="CHEBI:28868"/>
    </reaction>
</comment>
<dbReference type="Pfam" id="PF01764">
    <property type="entry name" value="Lipase_3"/>
    <property type="match status" value="1"/>
</dbReference>
<dbReference type="OrthoDB" id="426718at2759"/>
<dbReference type="InterPro" id="IPR002921">
    <property type="entry name" value="Fungal_lipase-type"/>
</dbReference>
<sequence length="312" mass="32715">MVYSLFCSRGVVALAALGSVLQTIGGVGALPLRRQASSNFTTLSADQIAAFKPFSFYAAAAYCSPSTVLASSCGVSCSANPTFQPLAAGGDGAGVQFWYVGIDPTLETVIVGHQGTDPSTIVPLVTDADFDLQHLNSTLFPGIDSSVQVHSGFADEHAKTATSVLSAVQDALHKSGLSKVTIVGHSLGAALALLDSVYLPLFVPNTTFSIIGYGLPRVGNPAFAAFVNSNVNVTHVNNKEDFVPTLPGRFLGFQHPQGEIHIQDDNTWITCPGDDNTDKRCTTGDVSNIFEGDLNNHDGPYDVVEMGSSQCS</sequence>
<keyword evidence="1" id="KW-1015">Disulfide bond</keyword>
<keyword evidence="7" id="KW-1185">Reference proteome</keyword>
<evidence type="ECO:0000313" key="7">
    <source>
        <dbReference type="Proteomes" id="UP000054270"/>
    </source>
</evidence>
<dbReference type="InterPro" id="IPR029058">
    <property type="entry name" value="AB_hydrolase_fold"/>
</dbReference>
<accession>A0A0D2PRA2</accession>
<evidence type="ECO:0000256" key="2">
    <source>
        <dbReference type="ARBA" id="ARBA00043996"/>
    </source>
</evidence>
<protein>
    <recommendedName>
        <fullName evidence="5">Fungal lipase-type domain-containing protein</fullName>
    </recommendedName>
</protein>
<organism evidence="6 7">
    <name type="scientific">Hypholoma sublateritium (strain FD-334 SS-4)</name>
    <dbReference type="NCBI Taxonomy" id="945553"/>
    <lineage>
        <taxon>Eukaryota</taxon>
        <taxon>Fungi</taxon>
        <taxon>Dikarya</taxon>
        <taxon>Basidiomycota</taxon>
        <taxon>Agaricomycotina</taxon>
        <taxon>Agaricomycetes</taxon>
        <taxon>Agaricomycetidae</taxon>
        <taxon>Agaricales</taxon>
        <taxon>Agaricineae</taxon>
        <taxon>Strophariaceae</taxon>
        <taxon>Hypholoma</taxon>
    </lineage>
</organism>
<dbReference type="Proteomes" id="UP000054270">
    <property type="component" value="Unassembled WGS sequence"/>
</dbReference>
<dbReference type="Gene3D" id="3.40.50.1820">
    <property type="entry name" value="alpha/beta hydrolase"/>
    <property type="match status" value="1"/>
</dbReference>
<dbReference type="PANTHER" id="PTHR45856">
    <property type="entry name" value="ALPHA/BETA-HYDROLASES SUPERFAMILY PROTEIN"/>
    <property type="match status" value="1"/>
</dbReference>
<dbReference type="GO" id="GO:0006629">
    <property type="term" value="P:lipid metabolic process"/>
    <property type="evidence" value="ECO:0007669"/>
    <property type="project" value="InterPro"/>
</dbReference>
<dbReference type="EMBL" id="KN817550">
    <property type="protein sequence ID" value="KJA22395.1"/>
    <property type="molecule type" value="Genomic_DNA"/>
</dbReference>
<feature type="domain" description="Fungal lipase-type" evidence="5">
    <location>
        <begin position="112"/>
        <end position="249"/>
    </location>
</feature>
<dbReference type="OMA" id="RACTHYL"/>
<dbReference type="PANTHER" id="PTHR45856:SF25">
    <property type="entry name" value="FUNGAL LIPASE-LIKE DOMAIN-CONTAINING PROTEIN"/>
    <property type="match status" value="1"/>
</dbReference>